<organism evidence="10 11">
    <name type="scientific">Pseudotabrizicola alkalilacus</name>
    <dbReference type="NCBI Taxonomy" id="2305252"/>
    <lineage>
        <taxon>Bacteria</taxon>
        <taxon>Pseudomonadati</taxon>
        <taxon>Pseudomonadota</taxon>
        <taxon>Alphaproteobacteria</taxon>
        <taxon>Rhodobacterales</taxon>
        <taxon>Paracoccaceae</taxon>
        <taxon>Pseudotabrizicola</taxon>
    </lineage>
</organism>
<feature type="domain" description="Sigma-54 factor interaction" evidence="8">
    <location>
        <begin position="146"/>
        <end position="365"/>
    </location>
</feature>
<dbReference type="Pfam" id="PF00158">
    <property type="entry name" value="Sigma54_activat"/>
    <property type="match status" value="1"/>
</dbReference>
<keyword evidence="2" id="KW-0547">Nucleotide-binding</keyword>
<feature type="modified residue" description="4-aspartylphosphate" evidence="7">
    <location>
        <position position="55"/>
    </location>
</feature>
<dbReference type="OrthoDB" id="9802388at2"/>
<keyword evidence="1 7" id="KW-0597">Phosphoprotein</keyword>
<evidence type="ECO:0000256" key="6">
    <source>
        <dbReference type="ARBA" id="ARBA00023163"/>
    </source>
</evidence>
<keyword evidence="4" id="KW-0902">Two-component regulatory system</keyword>
<dbReference type="PANTHER" id="PTHR32071">
    <property type="entry name" value="TRANSCRIPTIONAL REGULATORY PROTEIN"/>
    <property type="match status" value="1"/>
</dbReference>
<keyword evidence="6" id="KW-0804">Transcription</keyword>
<dbReference type="AlphaFoldDB" id="A0A411YXZ1"/>
<dbReference type="GO" id="GO:0005524">
    <property type="term" value="F:ATP binding"/>
    <property type="evidence" value="ECO:0007669"/>
    <property type="project" value="UniProtKB-KW"/>
</dbReference>
<evidence type="ECO:0000259" key="9">
    <source>
        <dbReference type="PROSITE" id="PS50110"/>
    </source>
</evidence>
<reference evidence="10 11" key="1">
    <citation type="submission" date="2018-08" db="EMBL/GenBank/DDBJ databases">
        <title>Flavobacterium tibetense sp. nov., isolated from a wetland YonghuCo on Tibetan Plateau.</title>
        <authorList>
            <person name="Phurbu D."/>
            <person name="Lu H."/>
            <person name="Xing P."/>
        </authorList>
    </citation>
    <scope>NUCLEOTIDE SEQUENCE [LARGE SCALE GENOMIC DNA]</scope>
    <source>
        <strain evidence="10 11">DJC</strain>
    </source>
</reference>
<feature type="domain" description="Response regulatory" evidence="9">
    <location>
        <begin position="6"/>
        <end position="120"/>
    </location>
</feature>
<dbReference type="GO" id="GO:0006355">
    <property type="term" value="P:regulation of DNA-templated transcription"/>
    <property type="evidence" value="ECO:0007669"/>
    <property type="project" value="InterPro"/>
</dbReference>
<evidence type="ECO:0000313" key="10">
    <source>
        <dbReference type="EMBL" id="RGP35605.1"/>
    </source>
</evidence>
<dbReference type="SUPFAM" id="SSF52172">
    <property type="entry name" value="CheY-like"/>
    <property type="match status" value="1"/>
</dbReference>
<gene>
    <name evidence="10" type="ORF">D1012_19355</name>
</gene>
<dbReference type="InterPro" id="IPR058031">
    <property type="entry name" value="AAA_lid_NorR"/>
</dbReference>
<dbReference type="Pfam" id="PF00072">
    <property type="entry name" value="Response_reg"/>
    <property type="match status" value="1"/>
</dbReference>
<keyword evidence="3" id="KW-0067">ATP-binding</keyword>
<dbReference type="InterPro" id="IPR011006">
    <property type="entry name" value="CheY-like_superfamily"/>
</dbReference>
<dbReference type="InterPro" id="IPR009057">
    <property type="entry name" value="Homeodomain-like_sf"/>
</dbReference>
<dbReference type="CDD" id="cd00009">
    <property type="entry name" value="AAA"/>
    <property type="match status" value="1"/>
</dbReference>
<dbReference type="Gene3D" id="1.10.10.60">
    <property type="entry name" value="Homeodomain-like"/>
    <property type="match status" value="1"/>
</dbReference>
<sequence>MGQSGRVMLVEDDDDVRLATMETLEMAGFTVDGFDRAAPALDQLEADWPGVVLTDLRMPGLSGLGFLDSGRQKAPEVPFVVITGHGDVASAIHAMRSGAHDFLEKPCPPELLIDVLHRAMAMRQLALENAALRDRLSRAVALEDQLIGPSAVMVDLRRRVVGLAALRVDLLIAGETGTGKELVARILHGLSHRKDEPFVAINCGALNEADVDRELFGDSGNLGRIARANRGTLYLDALETMPDALQVRLLRVLETREIVPLGEAARQLDLRILGSVKQEPVQLVANGLLRADLYHRFNAGALRLPPLRDRPGDAEWLLDHFAAEAALRHDLSKPVVPPDLRRQLDWHRWPGNVREVRTLAERLVIGLEVSLTENAAGTVPLTEDYDAAMAAFESRLLQAALMQTGGRKAEAADLLRIPRKRLYLRLRQHGLG</sequence>
<dbReference type="Proteomes" id="UP000284547">
    <property type="component" value="Unassembled WGS sequence"/>
</dbReference>
<dbReference type="SMART" id="SM00448">
    <property type="entry name" value="REC"/>
    <property type="match status" value="1"/>
</dbReference>
<evidence type="ECO:0000256" key="4">
    <source>
        <dbReference type="ARBA" id="ARBA00023012"/>
    </source>
</evidence>
<evidence type="ECO:0000256" key="3">
    <source>
        <dbReference type="ARBA" id="ARBA00022840"/>
    </source>
</evidence>
<evidence type="ECO:0000313" key="11">
    <source>
        <dbReference type="Proteomes" id="UP000284547"/>
    </source>
</evidence>
<dbReference type="InterPro" id="IPR003593">
    <property type="entry name" value="AAA+_ATPase"/>
</dbReference>
<dbReference type="FunFam" id="3.40.50.2300:FF:000018">
    <property type="entry name" value="DNA-binding transcriptional regulator NtrC"/>
    <property type="match status" value="1"/>
</dbReference>
<evidence type="ECO:0000256" key="1">
    <source>
        <dbReference type="ARBA" id="ARBA00022553"/>
    </source>
</evidence>
<evidence type="ECO:0000256" key="5">
    <source>
        <dbReference type="ARBA" id="ARBA00023015"/>
    </source>
</evidence>
<dbReference type="GO" id="GO:0000160">
    <property type="term" value="P:phosphorelay signal transduction system"/>
    <property type="evidence" value="ECO:0007669"/>
    <property type="project" value="UniProtKB-KW"/>
</dbReference>
<protein>
    <submittedName>
        <fullName evidence="10">Sigma-54-dependent Fis family transcriptional regulator</fullName>
    </submittedName>
</protein>
<dbReference type="InterPro" id="IPR027417">
    <property type="entry name" value="P-loop_NTPase"/>
</dbReference>
<dbReference type="PROSITE" id="PS50045">
    <property type="entry name" value="SIGMA54_INTERACT_4"/>
    <property type="match status" value="1"/>
</dbReference>
<dbReference type="Gene3D" id="3.40.50.300">
    <property type="entry name" value="P-loop containing nucleotide triphosphate hydrolases"/>
    <property type="match status" value="1"/>
</dbReference>
<dbReference type="PRINTS" id="PR01590">
    <property type="entry name" value="HTHFIS"/>
</dbReference>
<dbReference type="InterPro" id="IPR002078">
    <property type="entry name" value="Sigma_54_int"/>
</dbReference>
<dbReference type="PROSITE" id="PS00675">
    <property type="entry name" value="SIGMA54_INTERACT_1"/>
    <property type="match status" value="1"/>
</dbReference>
<evidence type="ECO:0000256" key="2">
    <source>
        <dbReference type="ARBA" id="ARBA00022741"/>
    </source>
</evidence>
<dbReference type="SUPFAM" id="SSF46689">
    <property type="entry name" value="Homeodomain-like"/>
    <property type="match status" value="1"/>
</dbReference>
<name>A0A411YXZ1_9RHOB</name>
<dbReference type="InterPro" id="IPR001789">
    <property type="entry name" value="Sig_transdc_resp-reg_receiver"/>
</dbReference>
<dbReference type="PROSITE" id="PS50110">
    <property type="entry name" value="RESPONSE_REGULATORY"/>
    <property type="match status" value="1"/>
</dbReference>
<dbReference type="SMART" id="SM00382">
    <property type="entry name" value="AAA"/>
    <property type="match status" value="1"/>
</dbReference>
<keyword evidence="5" id="KW-0805">Transcription regulation</keyword>
<dbReference type="InterPro" id="IPR002197">
    <property type="entry name" value="HTH_Fis"/>
</dbReference>
<dbReference type="RefSeq" id="WP_118155812.1">
    <property type="nucleotide sequence ID" value="NZ_QWEY01000014.1"/>
</dbReference>
<proteinExistence type="predicted"/>
<dbReference type="InterPro" id="IPR025662">
    <property type="entry name" value="Sigma_54_int_dom_ATP-bd_1"/>
</dbReference>
<dbReference type="EMBL" id="QWEY01000014">
    <property type="protein sequence ID" value="RGP35605.1"/>
    <property type="molecule type" value="Genomic_DNA"/>
</dbReference>
<dbReference type="SUPFAM" id="SSF52540">
    <property type="entry name" value="P-loop containing nucleoside triphosphate hydrolases"/>
    <property type="match status" value="1"/>
</dbReference>
<keyword evidence="11" id="KW-1185">Reference proteome</keyword>
<dbReference type="GO" id="GO:0043565">
    <property type="term" value="F:sequence-specific DNA binding"/>
    <property type="evidence" value="ECO:0007669"/>
    <property type="project" value="InterPro"/>
</dbReference>
<dbReference type="Pfam" id="PF02954">
    <property type="entry name" value="HTH_8"/>
    <property type="match status" value="1"/>
</dbReference>
<evidence type="ECO:0000259" key="8">
    <source>
        <dbReference type="PROSITE" id="PS50045"/>
    </source>
</evidence>
<accession>A0A411YXZ1</accession>
<dbReference type="Gene3D" id="3.40.50.2300">
    <property type="match status" value="1"/>
</dbReference>
<dbReference type="Gene3D" id="1.10.8.60">
    <property type="match status" value="1"/>
</dbReference>
<dbReference type="Pfam" id="PF25601">
    <property type="entry name" value="AAA_lid_14"/>
    <property type="match status" value="1"/>
</dbReference>
<comment type="caution">
    <text evidence="10">The sequence shown here is derived from an EMBL/GenBank/DDBJ whole genome shotgun (WGS) entry which is preliminary data.</text>
</comment>
<evidence type="ECO:0000256" key="7">
    <source>
        <dbReference type="PROSITE-ProRule" id="PRU00169"/>
    </source>
</evidence>
<dbReference type="PANTHER" id="PTHR32071:SF29">
    <property type="entry name" value="PHOSPHOGLYCERATE TRANSPORT SYSTEM TRANSCRIPTIONAL REGULATORY PROTEIN PGTA"/>
    <property type="match status" value="1"/>
</dbReference>